<proteinExistence type="predicted"/>
<dbReference type="AlphaFoldDB" id="A0A518IQI5"/>
<evidence type="ECO:0000313" key="1">
    <source>
        <dbReference type="EMBL" id="QDV55352.1"/>
    </source>
</evidence>
<dbReference type="EMBL" id="CP036318">
    <property type="protein sequence ID" value="QDV55352.1"/>
    <property type="molecule type" value="Genomic_DNA"/>
</dbReference>
<sequence>MNQNELNRAVAAATGETVSAIKRLGFLIADPSVRIDDPSDPDLGGRVIDWDDFELLSEDLDEGRFDPEAAIC</sequence>
<dbReference type="Proteomes" id="UP000316770">
    <property type="component" value="Chromosome"/>
</dbReference>
<evidence type="ECO:0000313" key="2">
    <source>
        <dbReference type="Proteomes" id="UP000316770"/>
    </source>
</evidence>
<gene>
    <name evidence="1" type="ORF">Mal33_13230</name>
</gene>
<name>A0A518IQI5_9BACT</name>
<accession>A0A518IQI5</accession>
<keyword evidence="2" id="KW-1185">Reference proteome</keyword>
<organism evidence="1 2">
    <name type="scientific">Rosistilla oblonga</name>
    <dbReference type="NCBI Taxonomy" id="2527990"/>
    <lineage>
        <taxon>Bacteria</taxon>
        <taxon>Pseudomonadati</taxon>
        <taxon>Planctomycetota</taxon>
        <taxon>Planctomycetia</taxon>
        <taxon>Pirellulales</taxon>
        <taxon>Pirellulaceae</taxon>
        <taxon>Rosistilla</taxon>
    </lineage>
</organism>
<dbReference type="RefSeq" id="WP_145283168.1">
    <property type="nucleotide sequence ID" value="NZ_CP036318.1"/>
</dbReference>
<protein>
    <submittedName>
        <fullName evidence="1">Uncharacterized protein</fullName>
    </submittedName>
</protein>
<reference evidence="1 2" key="1">
    <citation type="submission" date="2019-02" db="EMBL/GenBank/DDBJ databases">
        <title>Deep-cultivation of Planctomycetes and their phenomic and genomic characterization uncovers novel biology.</title>
        <authorList>
            <person name="Wiegand S."/>
            <person name="Jogler M."/>
            <person name="Boedeker C."/>
            <person name="Pinto D."/>
            <person name="Vollmers J."/>
            <person name="Rivas-Marin E."/>
            <person name="Kohn T."/>
            <person name="Peeters S.H."/>
            <person name="Heuer A."/>
            <person name="Rast P."/>
            <person name="Oberbeckmann S."/>
            <person name="Bunk B."/>
            <person name="Jeske O."/>
            <person name="Meyerdierks A."/>
            <person name="Storesund J.E."/>
            <person name="Kallscheuer N."/>
            <person name="Luecker S."/>
            <person name="Lage O.M."/>
            <person name="Pohl T."/>
            <person name="Merkel B.J."/>
            <person name="Hornburger P."/>
            <person name="Mueller R.-W."/>
            <person name="Bruemmer F."/>
            <person name="Labrenz M."/>
            <person name="Spormann A.M."/>
            <person name="Op den Camp H."/>
            <person name="Overmann J."/>
            <person name="Amann R."/>
            <person name="Jetten M.S.M."/>
            <person name="Mascher T."/>
            <person name="Medema M.H."/>
            <person name="Devos D.P."/>
            <person name="Kaster A.-K."/>
            <person name="Ovreas L."/>
            <person name="Rohde M."/>
            <person name="Galperin M.Y."/>
            <person name="Jogler C."/>
        </authorList>
    </citation>
    <scope>NUCLEOTIDE SEQUENCE [LARGE SCALE GENOMIC DNA]</scope>
    <source>
        <strain evidence="1 2">Mal33</strain>
    </source>
</reference>